<name>A0A0N0BJL4_9HYME</name>
<organism evidence="1 2">
    <name type="scientific">Melipona quadrifasciata</name>
    <dbReference type="NCBI Taxonomy" id="166423"/>
    <lineage>
        <taxon>Eukaryota</taxon>
        <taxon>Metazoa</taxon>
        <taxon>Ecdysozoa</taxon>
        <taxon>Arthropoda</taxon>
        <taxon>Hexapoda</taxon>
        <taxon>Insecta</taxon>
        <taxon>Pterygota</taxon>
        <taxon>Neoptera</taxon>
        <taxon>Endopterygota</taxon>
        <taxon>Hymenoptera</taxon>
        <taxon>Apocrita</taxon>
        <taxon>Aculeata</taxon>
        <taxon>Apoidea</taxon>
        <taxon>Anthophila</taxon>
        <taxon>Apidae</taxon>
        <taxon>Melipona</taxon>
    </lineage>
</organism>
<dbReference type="AlphaFoldDB" id="A0A0N0BJL4"/>
<dbReference type="Proteomes" id="UP000053105">
    <property type="component" value="Unassembled WGS sequence"/>
</dbReference>
<proteinExistence type="predicted"/>
<evidence type="ECO:0000313" key="1">
    <source>
        <dbReference type="EMBL" id="KOX79318.1"/>
    </source>
</evidence>
<dbReference type="EMBL" id="KQ435713">
    <property type="protein sequence ID" value="KOX79318.1"/>
    <property type="molecule type" value="Genomic_DNA"/>
</dbReference>
<keyword evidence="2" id="KW-1185">Reference proteome</keyword>
<reference evidence="1 2" key="1">
    <citation type="submission" date="2015-07" db="EMBL/GenBank/DDBJ databases">
        <title>The genome of Melipona quadrifasciata.</title>
        <authorList>
            <person name="Pan H."/>
            <person name="Kapheim K."/>
        </authorList>
    </citation>
    <scope>NUCLEOTIDE SEQUENCE [LARGE SCALE GENOMIC DNA]</scope>
    <source>
        <strain evidence="1">0111107301</strain>
        <tissue evidence="1">Whole body</tissue>
    </source>
</reference>
<gene>
    <name evidence="1" type="ORF">WN51_09120</name>
</gene>
<evidence type="ECO:0000313" key="2">
    <source>
        <dbReference type="Proteomes" id="UP000053105"/>
    </source>
</evidence>
<protein>
    <submittedName>
        <fullName evidence="1">Uncharacterized protein</fullName>
    </submittedName>
</protein>
<sequence length="88" mass="10255">MPTSSKKKTNYRIRFGHSLWSVNQLLAQEVKWVLLYQVCSFPRISELKIRTERESIVLESQSPVEQEDNTKKEIGGEIDSIVFLRLVC</sequence>
<accession>A0A0N0BJL4</accession>